<reference evidence="2" key="1">
    <citation type="submission" date="2023-01" db="EMBL/GenBank/DDBJ databases">
        <authorList>
            <person name="Piombo E."/>
        </authorList>
    </citation>
    <scope>NUCLEOTIDE SEQUENCE</scope>
</reference>
<dbReference type="AlphaFoldDB" id="A0AA35Q852"/>
<dbReference type="Proteomes" id="UP001160390">
    <property type="component" value="Unassembled WGS sequence"/>
</dbReference>
<gene>
    <name evidence="2" type="ORF">CCHLO57077_00005169</name>
</gene>
<evidence type="ECO:0000256" key="1">
    <source>
        <dbReference type="SAM" id="MobiDB-lite"/>
    </source>
</evidence>
<feature type="compositionally biased region" description="Basic and acidic residues" evidence="1">
    <location>
        <begin position="124"/>
        <end position="139"/>
    </location>
</feature>
<keyword evidence="3" id="KW-1185">Reference proteome</keyword>
<feature type="compositionally biased region" description="Acidic residues" evidence="1">
    <location>
        <begin position="90"/>
        <end position="119"/>
    </location>
</feature>
<feature type="compositionally biased region" description="Acidic residues" evidence="1">
    <location>
        <begin position="18"/>
        <end position="29"/>
    </location>
</feature>
<protein>
    <submittedName>
        <fullName evidence="2">Uncharacterized protein</fullName>
    </submittedName>
</protein>
<comment type="caution">
    <text evidence="2">The sequence shown here is derived from an EMBL/GenBank/DDBJ whole genome shotgun (WGS) entry which is preliminary data.</text>
</comment>
<feature type="region of interest" description="Disordered" evidence="1">
    <location>
        <begin position="1"/>
        <end position="139"/>
    </location>
</feature>
<feature type="compositionally biased region" description="Basic and acidic residues" evidence="1">
    <location>
        <begin position="36"/>
        <end position="56"/>
    </location>
</feature>
<name>A0AA35Q852_9HYPO</name>
<dbReference type="EMBL" id="CABFNP030001266">
    <property type="protein sequence ID" value="CAI6095552.1"/>
    <property type="molecule type" value="Genomic_DNA"/>
</dbReference>
<proteinExistence type="predicted"/>
<evidence type="ECO:0000313" key="3">
    <source>
        <dbReference type="Proteomes" id="UP001160390"/>
    </source>
</evidence>
<sequence>MESEYKRAAAISQKDYLESEYEDYSDDEAGQTSSARLDDEHMKKRENLTEHDDDHPKKRQKSKARGREYRSRAALEAAYLEEFMSKSDSDMDDSNDDYEDSPSSEEDATEGEESEEDSDGTTLGDREGDTNLRCALDEK</sequence>
<organism evidence="2 3">
    <name type="scientific">Clonostachys chloroleuca</name>
    <dbReference type="NCBI Taxonomy" id="1926264"/>
    <lineage>
        <taxon>Eukaryota</taxon>
        <taxon>Fungi</taxon>
        <taxon>Dikarya</taxon>
        <taxon>Ascomycota</taxon>
        <taxon>Pezizomycotina</taxon>
        <taxon>Sordariomycetes</taxon>
        <taxon>Hypocreomycetidae</taxon>
        <taxon>Hypocreales</taxon>
        <taxon>Bionectriaceae</taxon>
        <taxon>Clonostachys</taxon>
    </lineage>
</organism>
<accession>A0AA35Q852</accession>
<evidence type="ECO:0000313" key="2">
    <source>
        <dbReference type="EMBL" id="CAI6095552.1"/>
    </source>
</evidence>